<comment type="caution">
    <text evidence="3">The sequence shown here is derived from an EMBL/GenBank/DDBJ whole genome shotgun (WGS) entry which is preliminary data.</text>
</comment>
<sequence>METTLKALLDRISTPAPSSLALEYAYEPEEEQQEMMEAVVKSMEGLSPSLGGFILRMSDEERNATMSAIEEALISGDDTSTKAVISHIPFAVLVVAAVVAAAALIAGVTCALVRAKKQSSAEIVHMRAPSVGGNSSVDFSTTTSSHARANLSPTPSSTSEAANFRLIAAKTKTKQGSHTTTSSSPEGHHHHMYQSSAAYATALSMTAALSSLAFAAREKVSRRGTAPASTTRSSSQQGEGRRDRHGIPCPGIAVVEHHTVAIVSSSRPPLGTLPEDAQERAGGGGEGRDQLPSALMVPRRRSAQVHVRRVSWQSPRETALL</sequence>
<protein>
    <submittedName>
        <fullName evidence="3">Uncharacterized protein</fullName>
    </submittedName>
</protein>
<proteinExistence type="predicted"/>
<feature type="compositionally biased region" description="Polar residues" evidence="1">
    <location>
        <begin position="174"/>
        <end position="185"/>
    </location>
</feature>
<feature type="region of interest" description="Disordered" evidence="1">
    <location>
        <begin position="132"/>
        <end position="191"/>
    </location>
</feature>
<feature type="transmembrane region" description="Helical" evidence="2">
    <location>
        <begin position="88"/>
        <end position="113"/>
    </location>
</feature>
<gene>
    <name evidence="3" type="ORF">PPROV_000240200</name>
</gene>
<dbReference type="Proteomes" id="UP000660262">
    <property type="component" value="Unassembled WGS sequence"/>
</dbReference>
<dbReference type="EMBL" id="BNJQ01000006">
    <property type="protein sequence ID" value="GHP03647.1"/>
    <property type="molecule type" value="Genomic_DNA"/>
</dbReference>
<accession>A0A830HEW3</accession>
<feature type="region of interest" description="Disordered" evidence="1">
    <location>
        <begin position="220"/>
        <end position="249"/>
    </location>
</feature>
<keyword evidence="2" id="KW-0812">Transmembrane</keyword>
<organism evidence="3 4">
    <name type="scientific">Pycnococcus provasolii</name>
    <dbReference type="NCBI Taxonomy" id="41880"/>
    <lineage>
        <taxon>Eukaryota</taxon>
        <taxon>Viridiplantae</taxon>
        <taxon>Chlorophyta</taxon>
        <taxon>Pseudoscourfieldiophyceae</taxon>
        <taxon>Pseudoscourfieldiales</taxon>
        <taxon>Pycnococcaceae</taxon>
        <taxon>Pycnococcus</taxon>
    </lineage>
</organism>
<keyword evidence="2" id="KW-0472">Membrane</keyword>
<reference evidence="3" key="1">
    <citation type="submission" date="2020-10" db="EMBL/GenBank/DDBJ databases">
        <title>Unveiling of a novel bifunctional photoreceptor, Dualchrome1, isolated from a cosmopolitan green alga.</title>
        <authorList>
            <person name="Suzuki S."/>
            <person name="Kawachi M."/>
        </authorList>
    </citation>
    <scope>NUCLEOTIDE SEQUENCE</scope>
    <source>
        <strain evidence="3">NIES 2893</strain>
    </source>
</reference>
<name>A0A830HEW3_9CHLO</name>
<evidence type="ECO:0000256" key="2">
    <source>
        <dbReference type="SAM" id="Phobius"/>
    </source>
</evidence>
<keyword evidence="4" id="KW-1185">Reference proteome</keyword>
<feature type="compositionally biased region" description="Polar residues" evidence="1">
    <location>
        <begin position="132"/>
        <end position="161"/>
    </location>
</feature>
<evidence type="ECO:0000313" key="3">
    <source>
        <dbReference type="EMBL" id="GHP03647.1"/>
    </source>
</evidence>
<evidence type="ECO:0000256" key="1">
    <source>
        <dbReference type="SAM" id="MobiDB-lite"/>
    </source>
</evidence>
<keyword evidence="2" id="KW-1133">Transmembrane helix</keyword>
<feature type="compositionally biased region" description="Polar residues" evidence="1">
    <location>
        <begin position="227"/>
        <end position="238"/>
    </location>
</feature>
<evidence type="ECO:0000313" key="4">
    <source>
        <dbReference type="Proteomes" id="UP000660262"/>
    </source>
</evidence>
<feature type="region of interest" description="Disordered" evidence="1">
    <location>
        <begin position="265"/>
        <end position="303"/>
    </location>
</feature>
<dbReference type="AlphaFoldDB" id="A0A830HEW3"/>